<dbReference type="Proteomes" id="UP001501020">
    <property type="component" value="Unassembled WGS sequence"/>
</dbReference>
<accession>A0ABN3AGR8</accession>
<evidence type="ECO:0000313" key="3">
    <source>
        <dbReference type="Proteomes" id="UP001501020"/>
    </source>
</evidence>
<dbReference type="InterPro" id="IPR012347">
    <property type="entry name" value="Ferritin-like"/>
</dbReference>
<dbReference type="PANTHER" id="PTHR34400:SF4">
    <property type="entry name" value="MEMBRANE PROTEIN"/>
    <property type="match status" value="1"/>
</dbReference>
<protein>
    <submittedName>
        <fullName evidence="2">Ferritin-like protein</fullName>
    </submittedName>
</protein>
<evidence type="ECO:0000313" key="2">
    <source>
        <dbReference type="EMBL" id="GAA2167914.1"/>
    </source>
</evidence>
<proteinExistence type="predicted"/>
<dbReference type="EMBL" id="BAAAMR010000150">
    <property type="protein sequence ID" value="GAA2167914.1"/>
    <property type="molecule type" value="Genomic_DNA"/>
</dbReference>
<reference evidence="2 3" key="1">
    <citation type="journal article" date="2019" name="Int. J. Syst. Evol. Microbiol.">
        <title>The Global Catalogue of Microorganisms (GCM) 10K type strain sequencing project: providing services to taxonomists for standard genome sequencing and annotation.</title>
        <authorList>
            <consortium name="The Broad Institute Genomics Platform"/>
            <consortium name="The Broad Institute Genome Sequencing Center for Infectious Disease"/>
            <person name="Wu L."/>
            <person name="Ma J."/>
        </authorList>
    </citation>
    <scope>NUCLEOTIDE SEQUENCE [LARGE SCALE GENOMIC DNA]</scope>
    <source>
        <strain evidence="2 3">JCM 13850</strain>
    </source>
</reference>
<gene>
    <name evidence="2" type="ORF">GCM10009727_88850</name>
</gene>
<evidence type="ECO:0000259" key="1">
    <source>
        <dbReference type="Pfam" id="PF12902"/>
    </source>
</evidence>
<organism evidence="2 3">
    <name type="scientific">Actinomadura napierensis</name>
    <dbReference type="NCBI Taxonomy" id="267854"/>
    <lineage>
        <taxon>Bacteria</taxon>
        <taxon>Bacillati</taxon>
        <taxon>Actinomycetota</taxon>
        <taxon>Actinomycetes</taxon>
        <taxon>Streptosporangiales</taxon>
        <taxon>Thermomonosporaceae</taxon>
        <taxon>Actinomadura</taxon>
    </lineage>
</organism>
<feature type="domain" description="Iminophenyl-pyruvate dimer synthase" evidence="1">
    <location>
        <begin position="38"/>
        <end position="261"/>
    </location>
</feature>
<dbReference type="InterPro" id="IPR026820">
    <property type="entry name" value="VioB/RebD_dom"/>
</dbReference>
<dbReference type="PANTHER" id="PTHR34400">
    <property type="match status" value="1"/>
</dbReference>
<sequence length="416" mass="45615">MTTETAPAASASLAAVLDAHPVNAAEGVRTKDDLVNHLLQAAAVELQTIPMYLYAMYSIGGIGTSRWNPGMSAQRLIRSIVIEEMLHLCLVRNILVALGAGDKVTFHSEDFIPDYPEYMLHRHPPLLLHAAPCAKEVVRDVFMQFERPYADPKEGQPPKGQYTTIGLFYGAIKQGLKDLDGPALWAAPHKELQYVAAYWNKDGGGAPLAVENLATAQTALRIIVEQGEGADPKKPSVSIDPLKPKLGMDELPHYTKFQRIAEGVEAIGPVWKVPTDPKWFQYADDEAAAAVNDLFNAVYCYVLHFIDVLYRTPSAAVDAAGRNLRYGYERTFISAMQGLLANIAEIMVARPVEAGPLAQSRSGEDTQIGPTFEYVELPASGRKKHLVDLCDKAARHFPALGGDNSVRWLLDKMPDL</sequence>
<keyword evidence="3" id="KW-1185">Reference proteome</keyword>
<dbReference type="Pfam" id="PF12902">
    <property type="entry name" value="Ferritin-like"/>
    <property type="match status" value="1"/>
</dbReference>
<name>A0ABN3AGR8_9ACTN</name>
<dbReference type="RefSeq" id="WP_344282880.1">
    <property type="nucleotide sequence ID" value="NZ_BAAAMR010000150.1"/>
</dbReference>
<comment type="caution">
    <text evidence="2">The sequence shown here is derived from an EMBL/GenBank/DDBJ whole genome shotgun (WGS) entry which is preliminary data.</text>
</comment>
<dbReference type="Gene3D" id="1.20.1260.10">
    <property type="match status" value="1"/>
</dbReference>